<sequence length="321" mass="35788">MRGDKSILREGRRNAESKIGEEGKLCSQVAVGTEAGSAGTQSSSWRVKAGATQFYKGKGKVFPKSPKVQQLKVTQCKRQRELGEDDAEDVDEELTEAELEEHARAMAASMAILCGTDPDEAGRWINKTMHRQSDAWAQAFIKAQKMSVQSRGYSTSEIAHGATIAGLALNSLSDSSFKALVRYPRRGIARMKRRCENVELIARSLIRRDVTTGCAYSVYMNLKDLYAQTLSKCLKLGKLNKVVKDQVNTLKCELQEKTENTSHEIDILENEKLGLHDKVVCLEKEVNDTNEKMKSTLDELRLTKLDVVLSEQKLGKFCHGD</sequence>
<accession>A0A7J7MTJ0</accession>
<gene>
    <name evidence="2" type="ORF">GIB67_015033</name>
</gene>
<name>A0A7J7MTJ0_9MAGN</name>
<evidence type="ECO:0000313" key="2">
    <source>
        <dbReference type="EMBL" id="KAF6158239.1"/>
    </source>
</evidence>
<keyword evidence="1" id="KW-0175">Coiled coil</keyword>
<dbReference type="AlphaFoldDB" id="A0A7J7MTJ0"/>
<comment type="caution">
    <text evidence="2">The sequence shown here is derived from an EMBL/GenBank/DDBJ whole genome shotgun (WGS) entry which is preliminary data.</text>
</comment>
<proteinExistence type="predicted"/>
<organism evidence="2 3">
    <name type="scientific">Kingdonia uniflora</name>
    <dbReference type="NCBI Taxonomy" id="39325"/>
    <lineage>
        <taxon>Eukaryota</taxon>
        <taxon>Viridiplantae</taxon>
        <taxon>Streptophyta</taxon>
        <taxon>Embryophyta</taxon>
        <taxon>Tracheophyta</taxon>
        <taxon>Spermatophyta</taxon>
        <taxon>Magnoliopsida</taxon>
        <taxon>Ranunculales</taxon>
        <taxon>Circaeasteraceae</taxon>
        <taxon>Kingdonia</taxon>
    </lineage>
</organism>
<protein>
    <submittedName>
        <fullName evidence="2">Uncharacterized protein</fullName>
    </submittedName>
</protein>
<dbReference type="OrthoDB" id="377534at2759"/>
<feature type="coiled-coil region" evidence="1">
    <location>
        <begin position="240"/>
        <end position="299"/>
    </location>
</feature>
<reference evidence="2 3" key="1">
    <citation type="journal article" date="2020" name="IScience">
        <title>Genome Sequencing of the Endangered Kingdonia uniflora (Circaeasteraceae, Ranunculales) Reveals Potential Mechanisms of Evolutionary Specialization.</title>
        <authorList>
            <person name="Sun Y."/>
            <person name="Deng T."/>
            <person name="Zhang A."/>
            <person name="Moore M.J."/>
            <person name="Landis J.B."/>
            <person name="Lin N."/>
            <person name="Zhang H."/>
            <person name="Zhang X."/>
            <person name="Huang J."/>
            <person name="Zhang X."/>
            <person name="Sun H."/>
            <person name="Wang H."/>
        </authorList>
    </citation>
    <scope>NUCLEOTIDE SEQUENCE [LARGE SCALE GENOMIC DNA]</scope>
    <source>
        <strain evidence="2">TB1705</strain>
        <tissue evidence="2">Leaf</tissue>
    </source>
</reference>
<evidence type="ECO:0000256" key="1">
    <source>
        <dbReference type="SAM" id="Coils"/>
    </source>
</evidence>
<evidence type="ECO:0000313" key="3">
    <source>
        <dbReference type="Proteomes" id="UP000541444"/>
    </source>
</evidence>
<keyword evidence="3" id="KW-1185">Reference proteome</keyword>
<dbReference type="Proteomes" id="UP000541444">
    <property type="component" value="Unassembled WGS sequence"/>
</dbReference>
<dbReference type="EMBL" id="JACGCM010001237">
    <property type="protein sequence ID" value="KAF6158239.1"/>
    <property type="molecule type" value="Genomic_DNA"/>
</dbReference>